<evidence type="ECO:0000313" key="1">
    <source>
        <dbReference type="EMBL" id="SFT22570.1"/>
    </source>
</evidence>
<dbReference type="STRING" id="311180.SAMN04488050_11689"/>
<dbReference type="EMBL" id="FOZW01000016">
    <property type="protein sequence ID" value="SFT22570.1"/>
    <property type="molecule type" value="Genomic_DNA"/>
</dbReference>
<dbReference type="AlphaFoldDB" id="A0A1I6W9C6"/>
<gene>
    <name evidence="1" type="ORF">SAMN04488050_11689</name>
</gene>
<proteinExistence type="predicted"/>
<dbReference type="OrthoDB" id="7816979at2"/>
<organism evidence="1 2">
    <name type="scientific">Alloyangia pacifica</name>
    <dbReference type="NCBI Taxonomy" id="311180"/>
    <lineage>
        <taxon>Bacteria</taxon>
        <taxon>Pseudomonadati</taxon>
        <taxon>Pseudomonadota</taxon>
        <taxon>Alphaproteobacteria</taxon>
        <taxon>Rhodobacterales</taxon>
        <taxon>Roseobacteraceae</taxon>
        <taxon>Alloyangia</taxon>
    </lineage>
</organism>
<evidence type="ECO:0000313" key="2">
    <source>
        <dbReference type="Proteomes" id="UP000199392"/>
    </source>
</evidence>
<protein>
    <submittedName>
        <fullName evidence="1">Uncharacterized protein</fullName>
    </submittedName>
</protein>
<reference evidence="2" key="1">
    <citation type="submission" date="2016-10" db="EMBL/GenBank/DDBJ databases">
        <authorList>
            <person name="Varghese N."/>
            <person name="Submissions S."/>
        </authorList>
    </citation>
    <scope>NUCLEOTIDE SEQUENCE [LARGE SCALE GENOMIC DNA]</scope>
    <source>
        <strain evidence="2">DSM 26894</strain>
    </source>
</reference>
<accession>A0A1I6W9C6</accession>
<keyword evidence="2" id="KW-1185">Reference proteome</keyword>
<name>A0A1I6W9C6_9RHOB</name>
<sequence length="293" mass="33230">MQVILHIGAQCTDEDRLLKGLLRNAGEFHREGIAIPGPSRYRMLLSEAIGTLGANDPAPEAREVLLDAILSEDEDQVNRLILSHETLFSVPKLALEGGVLYRKAERRLQALARLFEGDDLQIFLGLRDFATWLPAMLRATPHLDLASFLSGADPMQLRWSDLVLRLRRALPEVPITLWCNEDTPLLWGQILREAAGIDLERKIIGSFDVFSEIVSPEAMQRFRGFLRENPQVSEAQKRRVMMAFMEKYALPGAMEEELDMPDWDGAYVDMLTGLYDEDVWQMQQIDGVRVLTP</sequence>
<dbReference type="RefSeq" id="WP_092429972.1">
    <property type="nucleotide sequence ID" value="NZ_FNCL01000016.1"/>
</dbReference>
<dbReference type="Proteomes" id="UP000199392">
    <property type="component" value="Unassembled WGS sequence"/>
</dbReference>